<sequence length="394" mass="44420">MITGQSNEPTRHGDVIEWAGVCSQQAVESIEARKANPGRAIAEAAVNLELFIPRLDGLPHKGRRTLAVDDRWRQLPHATAVTKLRIIYARPFFTPYLGLRRRKQTEETSRANKEAKRKQIRPCQSSNLSGEEEIQSATSPSETKKIGLNRFSIIRQTGIKKASQRSGFCLDPTPPPVTLDTGWIPPLQSRLHSDFIKETRSYNTTAYAAIRITKAPSSSEEVPNDIYALAFSISHSEILCRTTGPTMQDFGSHIKTMFQGFGRLKRASRDNAVKCHDLKVRGTYHDYMQRACYGKFVEQVSAEGRIPHGTSTRLAGNVFLTRQFKNPEMIVEVDERFHPELLGASGSDAGDFDDPSFEQLKPRFQALQKAIINMVSRGNRGLFRSTFHRHNRRI</sequence>
<dbReference type="Proteomes" id="UP000654918">
    <property type="component" value="Unassembled WGS sequence"/>
</dbReference>
<gene>
    <name evidence="2" type="ORF">CPLU01_03020</name>
</gene>
<evidence type="ECO:0000256" key="1">
    <source>
        <dbReference type="SAM" id="MobiDB-lite"/>
    </source>
</evidence>
<reference evidence="2" key="1">
    <citation type="journal article" date="2020" name="Phytopathology">
        <title>Genome Sequence Resources of Colletotrichum truncatum, C. plurivorum, C. musicola, and C. sojae: Four Species Pathogenic to Soybean (Glycine max).</title>
        <authorList>
            <person name="Rogerio F."/>
            <person name="Boufleur T.R."/>
            <person name="Ciampi-Guillardi M."/>
            <person name="Sukno S.A."/>
            <person name="Thon M.R."/>
            <person name="Massola Junior N.S."/>
            <person name="Baroncelli R."/>
        </authorList>
    </citation>
    <scope>NUCLEOTIDE SEQUENCE</scope>
    <source>
        <strain evidence="2">LFN00145</strain>
    </source>
</reference>
<dbReference type="EMBL" id="WIGO01000025">
    <property type="protein sequence ID" value="KAF6837396.1"/>
    <property type="molecule type" value="Genomic_DNA"/>
</dbReference>
<proteinExistence type="predicted"/>
<protein>
    <submittedName>
        <fullName evidence="2">Uncharacterized protein</fullName>
    </submittedName>
</protein>
<feature type="compositionally biased region" description="Polar residues" evidence="1">
    <location>
        <begin position="122"/>
        <end position="141"/>
    </location>
</feature>
<keyword evidence="3" id="KW-1185">Reference proteome</keyword>
<accession>A0A8H6KU91</accession>
<name>A0A8H6KU91_9PEZI</name>
<organism evidence="2 3">
    <name type="scientific">Colletotrichum plurivorum</name>
    <dbReference type="NCBI Taxonomy" id="2175906"/>
    <lineage>
        <taxon>Eukaryota</taxon>
        <taxon>Fungi</taxon>
        <taxon>Dikarya</taxon>
        <taxon>Ascomycota</taxon>
        <taxon>Pezizomycotina</taxon>
        <taxon>Sordariomycetes</taxon>
        <taxon>Hypocreomycetidae</taxon>
        <taxon>Glomerellales</taxon>
        <taxon>Glomerellaceae</taxon>
        <taxon>Colletotrichum</taxon>
        <taxon>Colletotrichum orchidearum species complex</taxon>
    </lineage>
</organism>
<feature type="compositionally biased region" description="Basic and acidic residues" evidence="1">
    <location>
        <begin position="104"/>
        <end position="114"/>
    </location>
</feature>
<feature type="region of interest" description="Disordered" evidence="1">
    <location>
        <begin position="103"/>
        <end position="142"/>
    </location>
</feature>
<evidence type="ECO:0000313" key="2">
    <source>
        <dbReference type="EMBL" id="KAF6837396.1"/>
    </source>
</evidence>
<evidence type="ECO:0000313" key="3">
    <source>
        <dbReference type="Proteomes" id="UP000654918"/>
    </source>
</evidence>
<comment type="caution">
    <text evidence="2">The sequence shown here is derived from an EMBL/GenBank/DDBJ whole genome shotgun (WGS) entry which is preliminary data.</text>
</comment>
<dbReference type="AlphaFoldDB" id="A0A8H6KU91"/>